<sequence>MQGRSRNSHTGLSPGRKGATMRHAARLAAAGYFVAGALTVACTGSDEPAGPVAPPSPTITVRISPANGSVQVGDTIRFTAAVTDASGQPVTNPGIVWSTSQASQAWARDDGLVTGAGPGVPTVTATSQGATGTATLTVTASPIGALLLDVRQRHGLIGLAGAIVTSDRIVDVGAAGTRAHGSLVPVTIYDKWHLGSITKSMTSTLAAILVEQGALEWTTTLENAFPDFPAIHLELRPLPIEPILAHRGGFTNEIGQFSTWSQMLTGTDPLRAQRRAFAMEVLGTAPEFPPLQTFHYSNVGYMIAGAVLEAVTGQQWETLIGARLFAPLGMDDTGFGAPGVRNAMDQPRGHLGQGSARVALEPDDPRADNPRGLGPAGTVHATMQDLGRYVAMHLAGEQGRADLLQAETIQRLHTPAEGFSYASGWAVTNRDWAGGRTLVHSGSNLRWYAVVWMAPERDFAVLVATNQGGETAFEATDEAAGRLIQLYLGS</sequence>
<dbReference type="Pfam" id="PF02368">
    <property type="entry name" value="Big_2"/>
    <property type="match status" value="1"/>
</dbReference>
<dbReference type="InterPro" id="IPR001466">
    <property type="entry name" value="Beta-lactam-related"/>
</dbReference>
<dbReference type="InterPro" id="IPR008964">
    <property type="entry name" value="Invasin/intimin_cell_adhesion"/>
</dbReference>
<dbReference type="Gene3D" id="2.60.40.1080">
    <property type="match status" value="1"/>
</dbReference>
<dbReference type="InterPro" id="IPR003343">
    <property type="entry name" value="Big_2"/>
</dbReference>
<protein>
    <submittedName>
        <fullName evidence="3">Beta-lactamase</fullName>
    </submittedName>
</protein>
<dbReference type="Pfam" id="PF00144">
    <property type="entry name" value="Beta-lactamase"/>
    <property type="match status" value="1"/>
</dbReference>
<dbReference type="PANTHER" id="PTHR46825">
    <property type="entry name" value="D-ALANYL-D-ALANINE-CARBOXYPEPTIDASE/ENDOPEPTIDASE AMPH"/>
    <property type="match status" value="1"/>
</dbReference>
<evidence type="ECO:0000259" key="1">
    <source>
        <dbReference type="Pfam" id="PF00144"/>
    </source>
</evidence>
<dbReference type="EMBL" id="JX946307">
    <property type="protein sequence ID" value="AGH13564.1"/>
    <property type="molecule type" value="Genomic_DNA"/>
</dbReference>
<feature type="domain" description="Beta-lactamase-related" evidence="1">
    <location>
        <begin position="152"/>
        <end position="483"/>
    </location>
</feature>
<dbReference type="SUPFAM" id="SSF56601">
    <property type="entry name" value="beta-lactamase/transpeptidase-like"/>
    <property type="match status" value="1"/>
</dbReference>
<dbReference type="AlphaFoldDB" id="V5JB96"/>
<reference evidence="3" key="1">
    <citation type="journal article" date="2013" name="Environ. Microbiol. Rep.">
        <title>Polyketide genes in the marine sponge Plakortis simplex: a new group of mono-modular type I polyketide synthases from sponge symbionts.</title>
        <authorList>
            <person name="Della Sala G."/>
            <person name="Hochmuth T."/>
            <person name="Costantino V."/>
            <person name="Teta R."/>
            <person name="Gerwick W."/>
            <person name="Gerwick L."/>
            <person name="Piel J."/>
            <person name="Mangoni A."/>
        </authorList>
    </citation>
    <scope>NUCLEOTIDE SEQUENCE</scope>
</reference>
<dbReference type="SUPFAM" id="SSF49373">
    <property type="entry name" value="Invasin/intimin cell-adhesion fragments"/>
    <property type="match status" value="1"/>
</dbReference>
<dbReference type="InterPro" id="IPR012338">
    <property type="entry name" value="Beta-lactam/transpept-like"/>
</dbReference>
<accession>V5JB96</accession>
<dbReference type="Gene3D" id="3.40.710.10">
    <property type="entry name" value="DD-peptidase/beta-lactamase superfamily"/>
    <property type="match status" value="1"/>
</dbReference>
<proteinExistence type="predicted"/>
<dbReference type="InterPro" id="IPR050491">
    <property type="entry name" value="AmpC-like"/>
</dbReference>
<feature type="domain" description="BIG2" evidence="2">
    <location>
        <begin position="60"/>
        <end position="138"/>
    </location>
</feature>
<name>V5JB96_UNCXX</name>
<evidence type="ECO:0000313" key="3">
    <source>
        <dbReference type="EMBL" id="AGH13564.1"/>
    </source>
</evidence>
<evidence type="ECO:0000259" key="2">
    <source>
        <dbReference type="Pfam" id="PF02368"/>
    </source>
</evidence>
<organism evidence="3">
    <name type="scientific">bacterium symbiont of Plakortis simplex pPS11G3</name>
    <dbReference type="NCBI Taxonomy" id="1256902"/>
    <lineage>
        <taxon>Bacteria</taxon>
    </lineage>
</organism>
<dbReference type="PANTHER" id="PTHR46825:SF15">
    <property type="entry name" value="BETA-LACTAMASE-RELATED DOMAIN-CONTAINING PROTEIN"/>
    <property type="match status" value="1"/>
</dbReference>